<dbReference type="SUPFAM" id="SSF50494">
    <property type="entry name" value="Trypsin-like serine proteases"/>
    <property type="match status" value="1"/>
</dbReference>
<comment type="caution">
    <text evidence="2">The sequence shown here is derived from an EMBL/GenBank/DDBJ whole genome shotgun (WGS) entry which is preliminary data.</text>
</comment>
<dbReference type="Pfam" id="PF13365">
    <property type="entry name" value="Trypsin_2"/>
    <property type="match status" value="1"/>
</dbReference>
<dbReference type="EMBL" id="JASZZN010000012">
    <property type="protein sequence ID" value="MDM4017091.1"/>
    <property type="molecule type" value="Genomic_DNA"/>
</dbReference>
<dbReference type="RefSeq" id="WP_289164593.1">
    <property type="nucleotide sequence ID" value="NZ_CP141221.1"/>
</dbReference>
<accession>A0ABT7PKS5</accession>
<dbReference type="InterPro" id="IPR009003">
    <property type="entry name" value="Peptidase_S1_PA"/>
</dbReference>
<evidence type="ECO:0000313" key="3">
    <source>
        <dbReference type="Proteomes" id="UP001239462"/>
    </source>
</evidence>
<evidence type="ECO:0000313" key="2">
    <source>
        <dbReference type="EMBL" id="MDM4017091.1"/>
    </source>
</evidence>
<gene>
    <name evidence="2" type="ORF">QTN89_16715</name>
</gene>
<organism evidence="2 3">
    <name type="scientific">Roseiconus lacunae</name>
    <dbReference type="NCBI Taxonomy" id="2605694"/>
    <lineage>
        <taxon>Bacteria</taxon>
        <taxon>Pseudomonadati</taxon>
        <taxon>Planctomycetota</taxon>
        <taxon>Planctomycetia</taxon>
        <taxon>Pirellulales</taxon>
        <taxon>Pirellulaceae</taxon>
        <taxon>Roseiconus</taxon>
    </lineage>
</organism>
<protein>
    <submittedName>
        <fullName evidence="2">Peptidase</fullName>
    </submittedName>
</protein>
<keyword evidence="1" id="KW-0732">Signal</keyword>
<proteinExistence type="predicted"/>
<feature type="signal peptide" evidence="1">
    <location>
        <begin position="1"/>
        <end position="25"/>
    </location>
</feature>
<name>A0ABT7PKS5_9BACT</name>
<dbReference type="Proteomes" id="UP001239462">
    <property type="component" value="Unassembled WGS sequence"/>
</dbReference>
<evidence type="ECO:0000256" key="1">
    <source>
        <dbReference type="SAM" id="SignalP"/>
    </source>
</evidence>
<feature type="chain" id="PRO_5046312976" evidence="1">
    <location>
        <begin position="26"/>
        <end position="611"/>
    </location>
</feature>
<keyword evidence="3" id="KW-1185">Reference proteome</keyword>
<sequence length="611" mass="66310">MLIRRIVSNLICLGSIFAFWAPSHAQEHSWTSTTGSQIDADLVEIDSDQVTLKINGRPAPLVVGLDKLTEQSRYQAYEIWFNRQDAKQFQMIRQHLEGMVQRPGAVSRLLLEIHKVIPESPYAGVWAAAGISEGENDNVFAKRLLQQSIERIENQQEHLPGRHSMTLASAYNNLGVVALKDRGGNQAAASFTDAIRHSGVVSPILEHNAQLVAQGDTEQISLFELAPRLRSELLTSLASANVSTTKPRLDNSFYYMLDFELPLEAGAASRKIEGLEAPSVYSELMAIGTGFVVAPGIVVTSQQLLKDYERSANLIVTVGTTQQGAFKSLLCKSCLLESTYGYVNRLQSYSGGGASTVFTNFRVVRPASGTANATLMALHVPGLDAEPLLIADDTPKVDSELKLYGYKPGQQMIAEGVQQYEGKVMSSPTPNGIQVVSHDTTNGNRGGPLVDDNNVVHGMVFGLPSNSLDKGGQAFGARIIRGWFNRHVRTTSLKTPDENDSRRQINVEDSVVPVFIWETRRGGKLFSEVADGSAPSESLLIKNSWCLACGGTGLCDCPSCTGGMQSYRTKDVIARSAIAGDIIGTVVKKKKCSTCSGKSKLRCKICSKGRI</sequence>
<reference evidence="2 3" key="1">
    <citation type="submission" date="2023-06" db="EMBL/GenBank/DDBJ databases">
        <title>Roseiconus lacunae JC819 isolated from Gulf of Mannar region, Tamil Nadu.</title>
        <authorList>
            <person name="Pk S."/>
            <person name="Ch S."/>
            <person name="Ch V.R."/>
        </authorList>
    </citation>
    <scope>NUCLEOTIDE SEQUENCE [LARGE SCALE GENOMIC DNA]</scope>
    <source>
        <strain evidence="2 3">JC819</strain>
    </source>
</reference>